<keyword evidence="6" id="KW-1185">Reference proteome</keyword>
<dbReference type="PANTHER" id="PTHR21599">
    <property type="entry name" value="GLYCERATE KINASE"/>
    <property type="match status" value="1"/>
</dbReference>
<evidence type="ECO:0000313" key="5">
    <source>
        <dbReference type="EMBL" id="SES04778.1"/>
    </source>
</evidence>
<evidence type="ECO:0000256" key="1">
    <source>
        <dbReference type="ARBA" id="ARBA00006284"/>
    </source>
</evidence>
<dbReference type="SUPFAM" id="SSF110738">
    <property type="entry name" value="Glycerate kinase I"/>
    <property type="match status" value="1"/>
</dbReference>
<sequence length="378" mass="38443">MTTYVLAPDSFKESLSALEAARAMERGVHDADPAAQAVSVPMADGGEGFAEVLGAALGAQRIKARVHDALGRPIEGAWWLAGRTAVIDVATAVGLGQIPQRQRNVMASDSTGVGELIAAALDHGANEIIIGLGGSATNDGGAGMLRALGARFLDSSGQELSGRPQDLSCLASIDTTGLDARLGTLGVRAACDVNSPLLGPTGASAVFGPQKGATATSVERLDSLLATLSRLAGDHGRRLAQARGSGAAGGLGWALMTFLDAQMRPGVEVVIEATELRSRLRGATALFTGEGSVDAQSVTGKTVSGLASAAADAHLPVVVFAGRIGEGAAALHEIGVTQLVQITPREMPLAQALPRTAELLRAAVARSVRTLSWQTPSA</sequence>
<evidence type="ECO:0000256" key="2">
    <source>
        <dbReference type="ARBA" id="ARBA00022679"/>
    </source>
</evidence>
<organism evidence="5 6">
    <name type="scientific">Propionibacterium cyclohexanicum</name>
    <dbReference type="NCBI Taxonomy" id="64702"/>
    <lineage>
        <taxon>Bacteria</taxon>
        <taxon>Bacillati</taxon>
        <taxon>Actinomycetota</taxon>
        <taxon>Actinomycetes</taxon>
        <taxon>Propionibacteriales</taxon>
        <taxon>Propionibacteriaceae</taxon>
        <taxon>Propionibacterium</taxon>
    </lineage>
</organism>
<dbReference type="InterPro" id="IPR036129">
    <property type="entry name" value="Glycerate_kinase_sf"/>
</dbReference>
<dbReference type="Proteomes" id="UP000198815">
    <property type="component" value="Unassembled WGS sequence"/>
</dbReference>
<dbReference type="PIRSF" id="PIRSF006078">
    <property type="entry name" value="GlxK"/>
    <property type="match status" value="1"/>
</dbReference>
<dbReference type="GO" id="GO:0008887">
    <property type="term" value="F:glycerate kinase activity"/>
    <property type="evidence" value="ECO:0007669"/>
    <property type="project" value="UniProtKB-UniRule"/>
</dbReference>
<evidence type="ECO:0000256" key="3">
    <source>
        <dbReference type="ARBA" id="ARBA00022777"/>
    </source>
</evidence>
<dbReference type="GO" id="GO:0031388">
    <property type="term" value="P:organic acid phosphorylation"/>
    <property type="evidence" value="ECO:0007669"/>
    <property type="project" value="UniProtKB-UniRule"/>
</dbReference>
<keyword evidence="3 4" id="KW-0418">Kinase</keyword>
<proteinExistence type="inferred from homology"/>
<dbReference type="InterPro" id="IPR004381">
    <property type="entry name" value="Glycerate_kinase"/>
</dbReference>
<dbReference type="InterPro" id="IPR018193">
    <property type="entry name" value="Glyc_kinase_flavodox-like_fold"/>
</dbReference>
<dbReference type="Pfam" id="PF02595">
    <property type="entry name" value="Gly_kinase"/>
    <property type="match status" value="1"/>
</dbReference>
<dbReference type="Gene3D" id="3.90.1510.10">
    <property type="entry name" value="Glycerate kinase, domain 2"/>
    <property type="match status" value="1"/>
</dbReference>
<protein>
    <submittedName>
        <fullName evidence="5">Glycerate kinase</fullName>
    </submittedName>
</protein>
<dbReference type="STRING" id="64702.SAMN05443377_1417"/>
<name>A0A1H9U6D0_9ACTN</name>
<dbReference type="EMBL" id="FOGZ01000041">
    <property type="protein sequence ID" value="SES04778.1"/>
    <property type="molecule type" value="Genomic_DNA"/>
</dbReference>
<dbReference type="Gene3D" id="3.40.50.10350">
    <property type="entry name" value="Glycerate kinase, domain 1"/>
    <property type="match status" value="1"/>
</dbReference>
<accession>A0A1H9U6D0</accession>
<dbReference type="RefSeq" id="WP_091971581.1">
    <property type="nucleotide sequence ID" value="NZ_FOGZ01000041.1"/>
</dbReference>
<comment type="similarity">
    <text evidence="1 4">Belongs to the glycerate kinase type-1 family.</text>
</comment>
<dbReference type="PANTHER" id="PTHR21599:SF0">
    <property type="entry name" value="GLYCERATE KINASE"/>
    <property type="match status" value="1"/>
</dbReference>
<evidence type="ECO:0000256" key="4">
    <source>
        <dbReference type="PIRNR" id="PIRNR006078"/>
    </source>
</evidence>
<dbReference type="NCBIfam" id="TIGR00045">
    <property type="entry name" value="glycerate kinase"/>
    <property type="match status" value="1"/>
</dbReference>
<evidence type="ECO:0000313" key="6">
    <source>
        <dbReference type="Proteomes" id="UP000198815"/>
    </source>
</evidence>
<reference evidence="6" key="1">
    <citation type="submission" date="2016-10" db="EMBL/GenBank/DDBJ databases">
        <authorList>
            <person name="Varghese N."/>
            <person name="Submissions S."/>
        </authorList>
    </citation>
    <scope>NUCLEOTIDE SEQUENCE [LARGE SCALE GENOMIC DNA]</scope>
    <source>
        <strain evidence="6">DSM 16859</strain>
    </source>
</reference>
<keyword evidence="2 4" id="KW-0808">Transferase</keyword>
<gene>
    <name evidence="5" type="ORF">SAMN05443377_1417</name>
</gene>
<dbReference type="InterPro" id="IPR018197">
    <property type="entry name" value="Glycerate_kinase_RE-like"/>
</dbReference>
<dbReference type="OrthoDB" id="9774290at2"/>
<dbReference type="AlphaFoldDB" id="A0A1H9U6D0"/>